<dbReference type="GO" id="GO:0003700">
    <property type="term" value="F:DNA-binding transcription factor activity"/>
    <property type="evidence" value="ECO:0007669"/>
    <property type="project" value="TreeGrafter"/>
</dbReference>
<comment type="caution">
    <text evidence="7">The sequence shown here is derived from an EMBL/GenBank/DDBJ whole genome shotgun (WGS) entry which is preliminary data.</text>
</comment>
<feature type="region of interest" description="Disordered" evidence="5">
    <location>
        <begin position="294"/>
        <end position="353"/>
    </location>
</feature>
<sequence>MVNTSPQTAEKCKRTRAWERRKEHRPGELLDAALEVFVARGYAAARLDDVAARAGVSKGTLYLYYAGKEDLFKAVVRVNIVPVIEQFRQRIEQATGSNEELLTNVLTDWWHCFSQPHIGGIIKLIIAEASNFPEIARFFHEEVASIGHGVIRQLIQRGVERQEFRKPCEMDVAAHLVMSPLVMKLIWAHSMTQCGVPQLVPCGAEFIHHHVALILSLLRTPGTGLPGPSASAGDTACLAPAGHPAVPAHGAGPASPRTAGDDRVASPAASSASAAAAAGTILWPSGHTCIPPCLQGHMPASREHTPASREHASAPQEHTPASRGLSSTTTPGISGPTGHSRPAPTQPTPTQPT</sequence>
<dbReference type="RefSeq" id="WP_125096536.1">
    <property type="nucleotide sequence ID" value="NZ_RRUE01000002.1"/>
</dbReference>
<dbReference type="GO" id="GO:0000976">
    <property type="term" value="F:transcription cis-regulatory region binding"/>
    <property type="evidence" value="ECO:0007669"/>
    <property type="project" value="TreeGrafter"/>
</dbReference>
<evidence type="ECO:0000259" key="6">
    <source>
        <dbReference type="PROSITE" id="PS50977"/>
    </source>
</evidence>
<feature type="compositionally biased region" description="Basic and acidic residues" evidence="5">
    <location>
        <begin position="300"/>
        <end position="312"/>
    </location>
</feature>
<dbReference type="AlphaFoldDB" id="A0A426FNU0"/>
<dbReference type="Proteomes" id="UP000270261">
    <property type="component" value="Unassembled WGS sequence"/>
</dbReference>
<dbReference type="InterPro" id="IPR050109">
    <property type="entry name" value="HTH-type_TetR-like_transc_reg"/>
</dbReference>
<dbReference type="Pfam" id="PF00440">
    <property type="entry name" value="TetR_N"/>
    <property type="match status" value="1"/>
</dbReference>
<accession>A0A426FNU0</accession>
<feature type="region of interest" description="Disordered" evidence="5">
    <location>
        <begin position="226"/>
        <end position="267"/>
    </location>
</feature>
<dbReference type="Pfam" id="PF16859">
    <property type="entry name" value="TetR_C_11"/>
    <property type="match status" value="1"/>
</dbReference>
<dbReference type="InterPro" id="IPR011075">
    <property type="entry name" value="TetR_C"/>
</dbReference>
<evidence type="ECO:0000256" key="1">
    <source>
        <dbReference type="ARBA" id="ARBA00023015"/>
    </source>
</evidence>
<organism evidence="7 8">
    <name type="scientific">Lautropia dentalis</name>
    <dbReference type="NCBI Taxonomy" id="2490857"/>
    <lineage>
        <taxon>Bacteria</taxon>
        <taxon>Pseudomonadati</taxon>
        <taxon>Pseudomonadota</taxon>
        <taxon>Betaproteobacteria</taxon>
        <taxon>Burkholderiales</taxon>
        <taxon>Burkholderiaceae</taxon>
        <taxon>Lautropia</taxon>
    </lineage>
</organism>
<dbReference type="FunFam" id="1.10.10.60:FF:000141">
    <property type="entry name" value="TetR family transcriptional regulator"/>
    <property type="match status" value="1"/>
</dbReference>
<keyword evidence="2 4" id="KW-0238">DNA-binding</keyword>
<dbReference type="InterPro" id="IPR009057">
    <property type="entry name" value="Homeodomain-like_sf"/>
</dbReference>
<feature type="compositionally biased region" description="Pro residues" evidence="5">
    <location>
        <begin position="344"/>
        <end position="353"/>
    </location>
</feature>
<keyword evidence="1" id="KW-0805">Transcription regulation</keyword>
<dbReference type="OrthoDB" id="9809994at2"/>
<dbReference type="PANTHER" id="PTHR30055:SF223">
    <property type="entry name" value="HTH-TYPE TRANSCRIPTIONAL REGULATOR UIDR"/>
    <property type="match status" value="1"/>
</dbReference>
<evidence type="ECO:0000256" key="5">
    <source>
        <dbReference type="SAM" id="MobiDB-lite"/>
    </source>
</evidence>
<name>A0A426FNU0_9BURK</name>
<dbReference type="SUPFAM" id="SSF48498">
    <property type="entry name" value="Tetracyclin repressor-like, C-terminal domain"/>
    <property type="match status" value="1"/>
</dbReference>
<feature type="compositionally biased region" description="Low complexity" evidence="5">
    <location>
        <begin position="324"/>
        <end position="340"/>
    </location>
</feature>
<dbReference type="Gene3D" id="1.10.357.10">
    <property type="entry name" value="Tetracycline Repressor, domain 2"/>
    <property type="match status" value="1"/>
</dbReference>
<reference evidence="7 8" key="1">
    <citation type="submission" date="2018-11" db="EMBL/GenBank/DDBJ databases">
        <title>Genome sequencing of Lautropia sp. KCOM 2505 (= ChDC F240).</title>
        <authorList>
            <person name="Kook J.-K."/>
            <person name="Park S.-N."/>
            <person name="Lim Y.K."/>
        </authorList>
    </citation>
    <scope>NUCLEOTIDE SEQUENCE [LARGE SCALE GENOMIC DNA]</scope>
    <source>
        <strain evidence="7 8">KCOM 2505</strain>
    </source>
</reference>
<dbReference type="EMBL" id="RRUE01000002">
    <property type="protein sequence ID" value="RRN44341.1"/>
    <property type="molecule type" value="Genomic_DNA"/>
</dbReference>
<keyword evidence="8" id="KW-1185">Reference proteome</keyword>
<evidence type="ECO:0000313" key="8">
    <source>
        <dbReference type="Proteomes" id="UP000270261"/>
    </source>
</evidence>
<evidence type="ECO:0000313" key="7">
    <source>
        <dbReference type="EMBL" id="RRN44341.1"/>
    </source>
</evidence>
<dbReference type="PROSITE" id="PS50977">
    <property type="entry name" value="HTH_TETR_2"/>
    <property type="match status" value="1"/>
</dbReference>
<dbReference type="InterPro" id="IPR001647">
    <property type="entry name" value="HTH_TetR"/>
</dbReference>
<evidence type="ECO:0000256" key="3">
    <source>
        <dbReference type="ARBA" id="ARBA00023163"/>
    </source>
</evidence>
<evidence type="ECO:0000256" key="2">
    <source>
        <dbReference type="ARBA" id="ARBA00023125"/>
    </source>
</evidence>
<protein>
    <submittedName>
        <fullName evidence="7">TetR/AcrR family transcriptional regulator</fullName>
    </submittedName>
</protein>
<gene>
    <name evidence="7" type="ORF">EHV23_13560</name>
</gene>
<dbReference type="PANTHER" id="PTHR30055">
    <property type="entry name" value="HTH-TYPE TRANSCRIPTIONAL REGULATOR RUTR"/>
    <property type="match status" value="1"/>
</dbReference>
<feature type="DNA-binding region" description="H-T-H motif" evidence="4">
    <location>
        <begin position="46"/>
        <end position="65"/>
    </location>
</feature>
<dbReference type="SUPFAM" id="SSF46689">
    <property type="entry name" value="Homeodomain-like"/>
    <property type="match status" value="1"/>
</dbReference>
<keyword evidence="3" id="KW-0804">Transcription</keyword>
<feature type="domain" description="HTH tetR-type" evidence="6">
    <location>
        <begin position="23"/>
        <end position="83"/>
    </location>
</feature>
<proteinExistence type="predicted"/>
<evidence type="ECO:0000256" key="4">
    <source>
        <dbReference type="PROSITE-ProRule" id="PRU00335"/>
    </source>
</evidence>
<feature type="compositionally biased region" description="Low complexity" evidence="5">
    <location>
        <begin position="239"/>
        <end position="254"/>
    </location>
</feature>
<dbReference type="PRINTS" id="PR00455">
    <property type="entry name" value="HTHTETR"/>
</dbReference>
<dbReference type="InterPro" id="IPR036271">
    <property type="entry name" value="Tet_transcr_reg_TetR-rel_C_sf"/>
</dbReference>